<evidence type="ECO:0000259" key="13">
    <source>
        <dbReference type="Pfam" id="PF13609"/>
    </source>
</evidence>
<evidence type="ECO:0000313" key="15">
    <source>
        <dbReference type="Proteomes" id="UP001442468"/>
    </source>
</evidence>
<dbReference type="PANTHER" id="PTHR34501">
    <property type="entry name" value="PROTEIN YDDL-RELATED"/>
    <property type="match status" value="1"/>
</dbReference>
<organism evidence="14 15">
    <name type="scientific">Halomonas aquatica</name>
    <dbReference type="NCBI Taxonomy" id="3151123"/>
    <lineage>
        <taxon>Bacteria</taxon>
        <taxon>Pseudomonadati</taxon>
        <taxon>Pseudomonadota</taxon>
        <taxon>Gammaproteobacteria</taxon>
        <taxon>Oceanospirillales</taxon>
        <taxon>Halomonadaceae</taxon>
        <taxon>Halomonas</taxon>
    </lineage>
</organism>
<dbReference type="CDD" id="cd00342">
    <property type="entry name" value="gram_neg_porins"/>
    <property type="match status" value="1"/>
</dbReference>
<dbReference type="InterPro" id="IPR001702">
    <property type="entry name" value="Porin_Gram-ve"/>
</dbReference>
<dbReference type="RefSeq" id="WP_349760308.1">
    <property type="nucleotide sequence ID" value="NZ_JBEGCJ010000001.1"/>
</dbReference>
<dbReference type="SUPFAM" id="SSF56935">
    <property type="entry name" value="Porins"/>
    <property type="match status" value="1"/>
</dbReference>
<comment type="similarity">
    <text evidence="2">Belongs to the Gram-negative porin family.</text>
</comment>
<comment type="subunit">
    <text evidence="3">Homotrimer.</text>
</comment>
<keyword evidence="5" id="KW-1134">Transmembrane beta strand</keyword>
<dbReference type="PRINTS" id="PR00183">
    <property type="entry name" value="ECOLIPORIN"/>
</dbReference>
<evidence type="ECO:0000256" key="10">
    <source>
        <dbReference type="ARBA" id="ARBA00023136"/>
    </source>
</evidence>
<feature type="domain" description="Porin" evidence="13">
    <location>
        <begin position="8"/>
        <end position="366"/>
    </location>
</feature>
<keyword evidence="4" id="KW-0813">Transport</keyword>
<dbReference type="InterPro" id="IPR023614">
    <property type="entry name" value="Porin_dom_sf"/>
</dbReference>
<dbReference type="Gene3D" id="2.40.160.10">
    <property type="entry name" value="Porin"/>
    <property type="match status" value="1"/>
</dbReference>
<keyword evidence="15" id="KW-1185">Reference proteome</keyword>
<protein>
    <submittedName>
        <fullName evidence="14">Porin</fullName>
    </submittedName>
</protein>
<evidence type="ECO:0000256" key="9">
    <source>
        <dbReference type="ARBA" id="ARBA00023114"/>
    </source>
</evidence>
<dbReference type="InterPro" id="IPR033900">
    <property type="entry name" value="Gram_neg_porin_domain"/>
</dbReference>
<evidence type="ECO:0000256" key="4">
    <source>
        <dbReference type="ARBA" id="ARBA00022448"/>
    </source>
</evidence>
<keyword evidence="6" id="KW-0812">Transmembrane</keyword>
<feature type="chain" id="PRO_5045099522" evidence="12">
    <location>
        <begin position="22"/>
        <end position="383"/>
    </location>
</feature>
<dbReference type="PANTHER" id="PTHR34501:SF9">
    <property type="entry name" value="MAJOR OUTER MEMBRANE PROTEIN P.IA"/>
    <property type="match status" value="1"/>
</dbReference>
<dbReference type="Proteomes" id="UP001442468">
    <property type="component" value="Unassembled WGS sequence"/>
</dbReference>
<keyword evidence="7 12" id="KW-0732">Signal</keyword>
<dbReference type="InterPro" id="IPR050298">
    <property type="entry name" value="Gram-neg_bact_OMP"/>
</dbReference>
<evidence type="ECO:0000256" key="6">
    <source>
        <dbReference type="ARBA" id="ARBA00022692"/>
    </source>
</evidence>
<evidence type="ECO:0000256" key="1">
    <source>
        <dbReference type="ARBA" id="ARBA00004571"/>
    </source>
</evidence>
<accession>A0ABV1NAG6</accession>
<dbReference type="InterPro" id="IPR001897">
    <property type="entry name" value="Porin_gammaproteobac"/>
</dbReference>
<evidence type="ECO:0000256" key="3">
    <source>
        <dbReference type="ARBA" id="ARBA00011233"/>
    </source>
</evidence>
<comment type="caution">
    <text evidence="14">The sequence shown here is derived from an EMBL/GenBank/DDBJ whole genome shotgun (WGS) entry which is preliminary data.</text>
</comment>
<evidence type="ECO:0000256" key="11">
    <source>
        <dbReference type="ARBA" id="ARBA00023237"/>
    </source>
</evidence>
<reference evidence="14 15" key="1">
    <citation type="submission" date="2024-05" db="EMBL/GenBank/DDBJ databases">
        <title>Halomonas sp. SSM6 16S ribosomal RNA gene Genome sequencing and assembly.</title>
        <authorList>
            <person name="Yook S."/>
        </authorList>
    </citation>
    <scope>NUCLEOTIDE SEQUENCE [LARGE SCALE GENOMIC DNA]</scope>
    <source>
        <strain evidence="14 15">SSM6</strain>
    </source>
</reference>
<evidence type="ECO:0000313" key="14">
    <source>
        <dbReference type="EMBL" id="MEQ6916056.1"/>
    </source>
</evidence>
<keyword evidence="10" id="KW-0472">Membrane</keyword>
<sequence length="383" mass="40596">MKKTLLATAIAGALAASGAQAATVYNQDGTKLDLYGNVQLTYASKEKAQGDGTVESEDSLVDNGSTLGVSGSHQISEGLSGYFKYEFEGDADEIQDGGGMDTGDQAYFGLMGNFGDVRLGSYDPLIDDWIQDPFTSYQYGSLSDSNSAYVSTEDSREGDKLQYMSPSFSGLQFALGTQIQGDAEEADSVDDFESAAGDTVSVVGDSGGDASFFGGVKYTAGAFSIAAAYDNLGNNDGTYTSTDADSVVTTGDFDAGDQYGINAQYTIDTLRLSLKYERFDAGTDVVSDVNYYGLSADYGYGMGNIYAAYQYVDVGGGTLVDTVDDAVTSGDWPNEQGDESYNEFAIGATYNISDAFYTYAEAYWYDRALDEGDSIAVGAAYLF</sequence>
<keyword evidence="9" id="KW-0626">Porin</keyword>
<dbReference type="PRINTS" id="PR00182">
    <property type="entry name" value="ECOLNEIPORIN"/>
</dbReference>
<dbReference type="Pfam" id="PF13609">
    <property type="entry name" value="Porin_4"/>
    <property type="match status" value="1"/>
</dbReference>
<evidence type="ECO:0000256" key="8">
    <source>
        <dbReference type="ARBA" id="ARBA00023065"/>
    </source>
</evidence>
<comment type="subcellular location">
    <subcellularLocation>
        <location evidence="1">Cell outer membrane</location>
        <topology evidence="1">Multi-pass membrane protein</topology>
    </subcellularLocation>
</comment>
<proteinExistence type="inferred from homology"/>
<dbReference type="EMBL" id="JBEGCJ010000001">
    <property type="protein sequence ID" value="MEQ6916056.1"/>
    <property type="molecule type" value="Genomic_DNA"/>
</dbReference>
<feature type="signal peptide" evidence="12">
    <location>
        <begin position="1"/>
        <end position="21"/>
    </location>
</feature>
<gene>
    <name evidence="14" type="ORF">ABE960_00755</name>
</gene>
<keyword evidence="8" id="KW-0406">Ion transport</keyword>
<name>A0ABV1NAG6_9GAMM</name>
<evidence type="ECO:0000256" key="12">
    <source>
        <dbReference type="SAM" id="SignalP"/>
    </source>
</evidence>
<evidence type="ECO:0000256" key="5">
    <source>
        <dbReference type="ARBA" id="ARBA00022452"/>
    </source>
</evidence>
<evidence type="ECO:0000256" key="2">
    <source>
        <dbReference type="ARBA" id="ARBA00007539"/>
    </source>
</evidence>
<evidence type="ECO:0000256" key="7">
    <source>
        <dbReference type="ARBA" id="ARBA00022729"/>
    </source>
</evidence>
<keyword evidence="11" id="KW-0998">Cell outer membrane</keyword>